<feature type="transmembrane region" description="Helical" evidence="2">
    <location>
        <begin position="155"/>
        <end position="175"/>
    </location>
</feature>
<feature type="compositionally biased region" description="Polar residues" evidence="1">
    <location>
        <begin position="579"/>
        <end position="590"/>
    </location>
</feature>
<gene>
    <name evidence="3" type="ORF">GCM10020369_36600</name>
</gene>
<feature type="transmembrane region" description="Helical" evidence="2">
    <location>
        <begin position="354"/>
        <end position="378"/>
    </location>
</feature>
<comment type="caution">
    <text evidence="3">The sequence shown here is derived from an EMBL/GenBank/DDBJ whole genome shotgun (WGS) entry which is preliminary data.</text>
</comment>
<evidence type="ECO:0000313" key="3">
    <source>
        <dbReference type="EMBL" id="GAA3388841.1"/>
    </source>
</evidence>
<feature type="region of interest" description="Disordered" evidence="1">
    <location>
        <begin position="552"/>
        <end position="596"/>
    </location>
</feature>
<evidence type="ECO:0000256" key="2">
    <source>
        <dbReference type="SAM" id="Phobius"/>
    </source>
</evidence>
<feature type="transmembrane region" description="Helical" evidence="2">
    <location>
        <begin position="311"/>
        <end position="334"/>
    </location>
</feature>
<evidence type="ECO:0000256" key="1">
    <source>
        <dbReference type="SAM" id="MobiDB-lite"/>
    </source>
</evidence>
<feature type="transmembrane region" description="Helical" evidence="2">
    <location>
        <begin position="516"/>
        <end position="538"/>
    </location>
</feature>
<feature type="compositionally biased region" description="Pro residues" evidence="1">
    <location>
        <begin position="552"/>
        <end position="568"/>
    </location>
</feature>
<evidence type="ECO:0008006" key="5">
    <source>
        <dbReference type="Google" id="ProtNLM"/>
    </source>
</evidence>
<feature type="transmembrane region" description="Helical" evidence="2">
    <location>
        <begin position="212"/>
        <end position="231"/>
    </location>
</feature>
<feature type="transmembrane region" description="Helical" evidence="2">
    <location>
        <begin position="20"/>
        <end position="38"/>
    </location>
</feature>
<name>A0ABP6SZP4_9ACTN</name>
<reference evidence="4" key="1">
    <citation type="journal article" date="2019" name="Int. J. Syst. Evol. Microbiol.">
        <title>The Global Catalogue of Microorganisms (GCM) 10K type strain sequencing project: providing services to taxonomists for standard genome sequencing and annotation.</title>
        <authorList>
            <consortium name="The Broad Institute Genomics Platform"/>
            <consortium name="The Broad Institute Genome Sequencing Center for Infectious Disease"/>
            <person name="Wu L."/>
            <person name="Ma J."/>
        </authorList>
    </citation>
    <scope>NUCLEOTIDE SEQUENCE [LARGE SCALE GENOMIC DNA]</scope>
    <source>
        <strain evidence="4">JCM 9458</strain>
    </source>
</reference>
<feature type="transmembrane region" description="Helical" evidence="2">
    <location>
        <begin position="390"/>
        <end position="411"/>
    </location>
</feature>
<keyword evidence="2" id="KW-0472">Membrane</keyword>
<evidence type="ECO:0000313" key="4">
    <source>
        <dbReference type="Proteomes" id="UP001501676"/>
    </source>
</evidence>
<keyword evidence="4" id="KW-1185">Reference proteome</keyword>
<sequence length="596" mass="61879">MLHVSAPLAPPAPRPGARVALGLGLLTPAVLALLWSYVAPTVTTVLGSFQDFRLTEAEEYIGFQNYDAVWQSGVGGRFGFAIVLALAPLAVGLVVAPLLAVAAQLGGRSARWVVRGLLALPLATYAPVAYAVGWATSRREFHDQAQPRGWVLSEVAWTTAGLALAVGVTIYLAALRTPSVPAVPQPVPPATAGYPPTVAERPATGPSVGRRVGAFVVGGIVLALGVLALSLQTFTGPFVLSAGVGPAETPLTFMISSAFRTFGFGPGYAESTLLLIVLAVLGIAAVVVLLATRTRIELEDGPGNGRVRRPAWFGVVIGLVLALVALGYGAWPWLHTSGTAGTSPVDFSPWRALLHTWAPPLLPAVVGVLFAALAGFGIGAVRPFGRRSELLLLPFAPWLFVGVGPLVLAHFNRAGDADSVGTFLGSIPPGWISIPALVVFTLFFRGQHGRGARGVRLLVPALPMVGIAVVLHWVLGAQGLIWQYATTIDGDSAATTLHAARTLQNFQAVPNPALSWILPIPIAVVLFALALAAQLAYLDRLALRIGEQGAPALPPPPASSFPPQPMPAGAPAGDGQGQISNSSRQTATSTTKHHSA</sequence>
<organism evidence="3 4">
    <name type="scientific">Cryptosporangium minutisporangium</name>
    <dbReference type="NCBI Taxonomy" id="113569"/>
    <lineage>
        <taxon>Bacteria</taxon>
        <taxon>Bacillati</taxon>
        <taxon>Actinomycetota</taxon>
        <taxon>Actinomycetes</taxon>
        <taxon>Cryptosporangiales</taxon>
        <taxon>Cryptosporangiaceae</taxon>
        <taxon>Cryptosporangium</taxon>
    </lineage>
</organism>
<proteinExistence type="predicted"/>
<dbReference type="EMBL" id="BAAAYN010000023">
    <property type="protein sequence ID" value="GAA3388841.1"/>
    <property type="molecule type" value="Genomic_DNA"/>
</dbReference>
<keyword evidence="2" id="KW-0812">Transmembrane</keyword>
<accession>A0ABP6SZP4</accession>
<keyword evidence="2" id="KW-1133">Transmembrane helix</keyword>
<feature type="transmembrane region" description="Helical" evidence="2">
    <location>
        <begin position="112"/>
        <end position="135"/>
    </location>
</feature>
<feature type="transmembrane region" description="Helical" evidence="2">
    <location>
        <begin position="78"/>
        <end position="100"/>
    </location>
</feature>
<dbReference type="Proteomes" id="UP001501676">
    <property type="component" value="Unassembled WGS sequence"/>
</dbReference>
<feature type="transmembrane region" description="Helical" evidence="2">
    <location>
        <begin position="423"/>
        <end position="443"/>
    </location>
</feature>
<protein>
    <recommendedName>
        <fullName evidence="5">Sugar ABC transporter permease</fullName>
    </recommendedName>
</protein>
<feature type="transmembrane region" description="Helical" evidence="2">
    <location>
        <begin position="455"/>
        <end position="475"/>
    </location>
</feature>
<feature type="transmembrane region" description="Helical" evidence="2">
    <location>
        <begin position="272"/>
        <end position="291"/>
    </location>
</feature>